<organism evidence="1">
    <name type="scientific">Oryza brachyantha</name>
    <name type="common">malo sina</name>
    <dbReference type="NCBI Taxonomy" id="4533"/>
    <lineage>
        <taxon>Eukaryota</taxon>
        <taxon>Viridiplantae</taxon>
        <taxon>Streptophyta</taxon>
        <taxon>Embryophyta</taxon>
        <taxon>Tracheophyta</taxon>
        <taxon>Spermatophyta</taxon>
        <taxon>Magnoliopsida</taxon>
        <taxon>Liliopsida</taxon>
        <taxon>Poales</taxon>
        <taxon>Poaceae</taxon>
        <taxon>BOP clade</taxon>
        <taxon>Oryzoideae</taxon>
        <taxon>Oryzeae</taxon>
        <taxon>Oryzinae</taxon>
        <taxon>Oryza</taxon>
    </lineage>
</organism>
<dbReference type="HOGENOM" id="CLU_2162296_0_0_1"/>
<dbReference type="Gramene" id="OB01G30210.1">
    <property type="protein sequence ID" value="OB01G30210.1"/>
    <property type="gene ID" value="OB01G30210"/>
</dbReference>
<keyword evidence="2" id="KW-1185">Reference proteome</keyword>
<name>J3L1B5_ORYBR</name>
<dbReference type="Proteomes" id="UP000006038">
    <property type="component" value="Chromosome 1"/>
</dbReference>
<evidence type="ECO:0000313" key="2">
    <source>
        <dbReference type="Proteomes" id="UP000006038"/>
    </source>
</evidence>
<protein>
    <submittedName>
        <fullName evidence="1">Uncharacterized protein</fullName>
    </submittedName>
</protein>
<sequence length="111" mass="13343">MAYAAQRKELDDEFKLFQSEARDSVEKNGYYSVDEPRTRLWSMKSWPRWCIIFGYWDYNDPKSVEFLWSDGRQLRRRDSTAILYSSSSLAKQYYCYQLVLYLPVLSMTIYG</sequence>
<dbReference type="EnsemblPlants" id="OB01G30210.1">
    <property type="protein sequence ID" value="OB01G30210.1"/>
    <property type="gene ID" value="OB01G30210"/>
</dbReference>
<reference evidence="1" key="1">
    <citation type="journal article" date="2013" name="Nat. Commun.">
        <title>Whole-genome sequencing of Oryza brachyantha reveals mechanisms underlying Oryza genome evolution.</title>
        <authorList>
            <person name="Chen J."/>
            <person name="Huang Q."/>
            <person name="Gao D."/>
            <person name="Wang J."/>
            <person name="Lang Y."/>
            <person name="Liu T."/>
            <person name="Li B."/>
            <person name="Bai Z."/>
            <person name="Luis Goicoechea J."/>
            <person name="Liang C."/>
            <person name="Chen C."/>
            <person name="Zhang W."/>
            <person name="Sun S."/>
            <person name="Liao Y."/>
            <person name="Zhang X."/>
            <person name="Yang L."/>
            <person name="Song C."/>
            <person name="Wang M."/>
            <person name="Shi J."/>
            <person name="Liu G."/>
            <person name="Liu J."/>
            <person name="Zhou H."/>
            <person name="Zhou W."/>
            <person name="Yu Q."/>
            <person name="An N."/>
            <person name="Chen Y."/>
            <person name="Cai Q."/>
            <person name="Wang B."/>
            <person name="Liu B."/>
            <person name="Min J."/>
            <person name="Huang Y."/>
            <person name="Wu H."/>
            <person name="Li Z."/>
            <person name="Zhang Y."/>
            <person name="Yin Y."/>
            <person name="Song W."/>
            <person name="Jiang J."/>
            <person name="Jackson S.A."/>
            <person name="Wing R.A."/>
            <person name="Wang J."/>
            <person name="Chen M."/>
        </authorList>
    </citation>
    <scope>NUCLEOTIDE SEQUENCE [LARGE SCALE GENOMIC DNA]</scope>
    <source>
        <strain evidence="1">cv. IRGC 101232</strain>
    </source>
</reference>
<accession>J3L1B5</accession>
<reference evidence="1" key="2">
    <citation type="submission" date="2013-04" db="UniProtKB">
        <authorList>
            <consortium name="EnsemblPlants"/>
        </authorList>
    </citation>
    <scope>IDENTIFICATION</scope>
</reference>
<evidence type="ECO:0000313" key="1">
    <source>
        <dbReference type="EnsemblPlants" id="OB01G30210.1"/>
    </source>
</evidence>
<dbReference type="AlphaFoldDB" id="J3L1B5"/>
<proteinExistence type="predicted"/>